<dbReference type="Gene3D" id="1.10.8.10">
    <property type="entry name" value="DNA helicase RuvA subunit, C-terminal domain"/>
    <property type="match status" value="1"/>
</dbReference>
<keyword evidence="3 6" id="KW-0238">DNA-binding</keyword>
<comment type="function">
    <text evidence="6">The RuvA-RuvB-RuvC complex processes Holliday junction (HJ) DNA during genetic recombination and DNA repair, while the RuvA-RuvB complex plays an important role in the rescue of blocked DNA replication forks via replication fork reversal (RFR). RuvA specifically binds to HJ cruciform DNA, conferring on it an open structure. The RuvB hexamer acts as an ATP-dependent pump, pulling dsDNA into and through the RuvAB complex. HJ branch migration allows RuvC to scan DNA until it finds its consensus sequence, where it cleaves and resolves the cruciform DNA.</text>
</comment>
<evidence type="ECO:0000313" key="10">
    <source>
        <dbReference type="Proteomes" id="UP000275461"/>
    </source>
</evidence>
<dbReference type="GO" id="GO:0000400">
    <property type="term" value="F:four-way junction DNA binding"/>
    <property type="evidence" value="ECO:0007669"/>
    <property type="project" value="UniProtKB-UniRule"/>
</dbReference>
<comment type="caution">
    <text evidence="6">Lacks conserved residue(s) required for the propagation of feature annotation.</text>
</comment>
<gene>
    <name evidence="6" type="primary">ruvA</name>
    <name evidence="9" type="ORF">DFR31_2119</name>
</gene>
<dbReference type="RefSeq" id="WP_121442644.1">
    <property type="nucleotide sequence ID" value="NZ_RCDA01000003.1"/>
</dbReference>
<evidence type="ECO:0000313" key="9">
    <source>
        <dbReference type="EMBL" id="RLK48240.1"/>
    </source>
</evidence>
<keyword evidence="9" id="KW-0347">Helicase</keyword>
<dbReference type="OrthoDB" id="5293449at2"/>
<keyword evidence="9" id="KW-0378">Hydrolase</keyword>
<evidence type="ECO:0000256" key="7">
    <source>
        <dbReference type="SAM" id="MobiDB-lite"/>
    </source>
</evidence>
<evidence type="ECO:0000256" key="1">
    <source>
        <dbReference type="ARBA" id="ARBA00022490"/>
    </source>
</evidence>
<comment type="domain">
    <text evidence="6">Has three domains with a flexible linker between the domains II and III and assumes an 'L' shape. Domain III is highly mobile and contacts RuvB.</text>
</comment>
<dbReference type="GO" id="GO:0048476">
    <property type="term" value="C:Holliday junction resolvase complex"/>
    <property type="evidence" value="ECO:0007669"/>
    <property type="project" value="UniProtKB-UniRule"/>
</dbReference>
<comment type="subcellular location">
    <subcellularLocation>
        <location evidence="6">Cytoplasm</location>
    </subcellularLocation>
</comment>
<dbReference type="GO" id="GO:0006310">
    <property type="term" value="P:DNA recombination"/>
    <property type="evidence" value="ECO:0007669"/>
    <property type="project" value="UniProtKB-UniRule"/>
</dbReference>
<dbReference type="Gene3D" id="1.10.150.20">
    <property type="entry name" value="5' to 3' exonuclease, C-terminal subdomain"/>
    <property type="match status" value="1"/>
</dbReference>
<dbReference type="Pfam" id="PF14520">
    <property type="entry name" value="HHH_5"/>
    <property type="match status" value="1"/>
</dbReference>
<keyword evidence="9" id="KW-0067">ATP-binding</keyword>
<evidence type="ECO:0000256" key="3">
    <source>
        <dbReference type="ARBA" id="ARBA00023125"/>
    </source>
</evidence>
<dbReference type="InterPro" id="IPR036267">
    <property type="entry name" value="RuvA_C_sf"/>
</dbReference>
<comment type="caution">
    <text evidence="9">The sequence shown here is derived from an EMBL/GenBank/DDBJ whole genome shotgun (WGS) entry which is preliminary data.</text>
</comment>
<reference evidence="9 10" key="1">
    <citation type="submission" date="2018-10" db="EMBL/GenBank/DDBJ databases">
        <title>Genomic Encyclopedia of Type Strains, Phase IV (KMG-IV): sequencing the most valuable type-strain genomes for metagenomic binning, comparative biology and taxonomic classification.</title>
        <authorList>
            <person name="Goeker M."/>
        </authorList>
    </citation>
    <scope>NUCLEOTIDE SEQUENCE [LARGE SCALE GENOMIC DNA]</scope>
    <source>
        <strain evidence="9 10">DSM 12769</strain>
    </source>
</reference>
<keyword evidence="1 6" id="KW-0963">Cytoplasm</keyword>
<dbReference type="HAMAP" id="MF_00031">
    <property type="entry name" value="DNA_HJ_migration_RuvA"/>
    <property type="match status" value="1"/>
</dbReference>
<dbReference type="NCBIfam" id="TIGR00084">
    <property type="entry name" value="ruvA"/>
    <property type="match status" value="1"/>
</dbReference>
<keyword evidence="2 6" id="KW-0227">DNA damage</keyword>
<dbReference type="Pfam" id="PF01330">
    <property type="entry name" value="RuvA_N"/>
    <property type="match status" value="1"/>
</dbReference>
<dbReference type="InterPro" id="IPR003583">
    <property type="entry name" value="Hlx-hairpin-Hlx_DNA-bd_motif"/>
</dbReference>
<dbReference type="SUPFAM" id="SSF50249">
    <property type="entry name" value="Nucleic acid-binding proteins"/>
    <property type="match status" value="1"/>
</dbReference>
<accession>A0A498C5G5</accession>
<dbReference type="SUPFAM" id="SSF46929">
    <property type="entry name" value="DNA helicase RuvA subunit, C-terminal domain"/>
    <property type="match status" value="1"/>
</dbReference>
<proteinExistence type="inferred from homology"/>
<name>A0A498C5G5_9GAMM</name>
<evidence type="ECO:0000256" key="6">
    <source>
        <dbReference type="HAMAP-Rule" id="MF_00031"/>
    </source>
</evidence>
<evidence type="ECO:0000259" key="8">
    <source>
        <dbReference type="SMART" id="SM00278"/>
    </source>
</evidence>
<feature type="region of interest" description="Disordered" evidence="7">
    <location>
        <begin position="143"/>
        <end position="163"/>
    </location>
</feature>
<feature type="region of interest" description="Domain III" evidence="6">
    <location>
        <begin position="160"/>
        <end position="210"/>
    </location>
</feature>
<comment type="similarity">
    <text evidence="6">Belongs to the RuvA family.</text>
</comment>
<feature type="region of interest" description="Domain I" evidence="6">
    <location>
        <begin position="1"/>
        <end position="64"/>
    </location>
</feature>
<feature type="domain" description="Helix-hairpin-helix DNA-binding motif class 1" evidence="8">
    <location>
        <begin position="108"/>
        <end position="127"/>
    </location>
</feature>
<protein>
    <recommendedName>
        <fullName evidence="6">Holliday junction branch migration complex subunit RuvA</fullName>
    </recommendedName>
</protein>
<dbReference type="InterPro" id="IPR012340">
    <property type="entry name" value="NA-bd_OB-fold"/>
</dbReference>
<dbReference type="GO" id="GO:0009379">
    <property type="term" value="C:Holliday junction helicase complex"/>
    <property type="evidence" value="ECO:0007669"/>
    <property type="project" value="InterPro"/>
</dbReference>
<feature type="region of interest" description="Flexible linker" evidence="6">
    <location>
        <begin position="147"/>
        <end position="159"/>
    </location>
</feature>
<dbReference type="GO" id="GO:0005524">
    <property type="term" value="F:ATP binding"/>
    <property type="evidence" value="ECO:0007669"/>
    <property type="project" value="InterPro"/>
</dbReference>
<comment type="subunit">
    <text evidence="6">Homotetramer. Forms an RuvA(8)-RuvB(12)-Holliday junction (HJ) complex. HJ DNA is sandwiched between 2 RuvA tetramers; dsDNA enters through RuvA and exits via RuvB. An RuvB hexamer assembles on each DNA strand where it exits the tetramer. Each RuvB hexamer is contacted by two RuvA subunits (via domain III) on 2 adjacent RuvB subunits; this complex drives branch migration. In the full resolvosome a probable DNA-RuvA(4)-RuvB(12)-RuvC(2) complex forms which resolves the HJ.</text>
</comment>
<dbReference type="SMART" id="SM00278">
    <property type="entry name" value="HhH1"/>
    <property type="match status" value="2"/>
</dbReference>
<evidence type="ECO:0000256" key="2">
    <source>
        <dbReference type="ARBA" id="ARBA00022763"/>
    </source>
</evidence>
<keyword evidence="9" id="KW-0547">Nucleotide-binding</keyword>
<evidence type="ECO:0000256" key="5">
    <source>
        <dbReference type="ARBA" id="ARBA00023204"/>
    </source>
</evidence>
<dbReference type="SUPFAM" id="SSF47781">
    <property type="entry name" value="RuvA domain 2-like"/>
    <property type="match status" value="1"/>
</dbReference>
<dbReference type="InterPro" id="IPR000085">
    <property type="entry name" value="RuvA"/>
</dbReference>
<feature type="domain" description="Helix-hairpin-helix DNA-binding motif class 1" evidence="8">
    <location>
        <begin position="73"/>
        <end position="92"/>
    </location>
</feature>
<dbReference type="Pfam" id="PF07499">
    <property type="entry name" value="RuvA_C"/>
    <property type="match status" value="1"/>
</dbReference>
<dbReference type="GO" id="GO:0005737">
    <property type="term" value="C:cytoplasm"/>
    <property type="evidence" value="ECO:0007669"/>
    <property type="project" value="UniProtKB-SubCell"/>
</dbReference>
<dbReference type="InterPro" id="IPR011114">
    <property type="entry name" value="RuvA_C"/>
</dbReference>
<dbReference type="Gene3D" id="2.40.50.140">
    <property type="entry name" value="Nucleic acid-binding proteins"/>
    <property type="match status" value="1"/>
</dbReference>
<dbReference type="Proteomes" id="UP000275461">
    <property type="component" value="Unassembled WGS sequence"/>
</dbReference>
<dbReference type="EMBL" id="RCDA01000003">
    <property type="protein sequence ID" value="RLK48240.1"/>
    <property type="molecule type" value="Genomic_DNA"/>
</dbReference>
<sequence length="210" mass="22086">MIGRLHGTVAERHPPALLLDVGGVGYELEAPMSTFYALPAGDQPVTLWTHLAVRDDGQALYGFASRSERDLFRVLIRISGVGPKLALALLSGMNAEGLQRCIEQEDVATLTRLPGVGKKTAQRLMVELRDRLDGLLPGAEGSVLTASGRGGTSQPATPAAGQSARDDAVSALIALGYKPAEAGRLVNAVPDADDTPSEELIRRALQAAVK</sequence>
<dbReference type="InterPro" id="IPR010994">
    <property type="entry name" value="RuvA_2-like"/>
</dbReference>
<dbReference type="GO" id="GO:0006281">
    <property type="term" value="P:DNA repair"/>
    <property type="evidence" value="ECO:0007669"/>
    <property type="project" value="UniProtKB-UniRule"/>
</dbReference>
<dbReference type="InterPro" id="IPR013849">
    <property type="entry name" value="DNA_helicase_Holl-junc_RuvA_I"/>
</dbReference>
<dbReference type="AlphaFoldDB" id="A0A498C5G5"/>
<evidence type="ECO:0000256" key="4">
    <source>
        <dbReference type="ARBA" id="ARBA00023172"/>
    </source>
</evidence>
<keyword evidence="10" id="KW-1185">Reference proteome</keyword>
<keyword evidence="4 6" id="KW-0233">DNA recombination</keyword>
<keyword evidence="5 6" id="KW-0234">DNA repair</keyword>
<dbReference type="CDD" id="cd14332">
    <property type="entry name" value="UBA_RuvA_C"/>
    <property type="match status" value="1"/>
</dbReference>
<dbReference type="GO" id="GO:0009378">
    <property type="term" value="F:four-way junction helicase activity"/>
    <property type="evidence" value="ECO:0007669"/>
    <property type="project" value="InterPro"/>
</dbReference>
<organism evidence="9 10">
    <name type="scientific">Alkalispirillum mobile</name>
    <dbReference type="NCBI Taxonomy" id="85925"/>
    <lineage>
        <taxon>Bacteria</taxon>
        <taxon>Pseudomonadati</taxon>
        <taxon>Pseudomonadota</taxon>
        <taxon>Gammaproteobacteria</taxon>
        <taxon>Chromatiales</taxon>
        <taxon>Ectothiorhodospiraceae</taxon>
        <taxon>Alkalispirillum</taxon>
    </lineage>
</organism>